<name>A0A9N8HHE3_9STRA</name>
<dbReference type="Pfam" id="PF09996">
    <property type="entry name" value="DUF2237"/>
    <property type="match status" value="1"/>
</dbReference>
<reference evidence="2" key="1">
    <citation type="submission" date="2020-06" db="EMBL/GenBank/DDBJ databases">
        <authorList>
            <consortium name="Plant Systems Biology data submission"/>
        </authorList>
    </citation>
    <scope>NUCLEOTIDE SEQUENCE</scope>
    <source>
        <strain evidence="2">D6</strain>
    </source>
</reference>
<protein>
    <submittedName>
        <fullName evidence="2">Uncharacterized protein</fullName>
    </submittedName>
</protein>
<feature type="signal peptide" evidence="1">
    <location>
        <begin position="1"/>
        <end position="23"/>
    </location>
</feature>
<evidence type="ECO:0000313" key="2">
    <source>
        <dbReference type="EMBL" id="CAB9512365.1"/>
    </source>
</evidence>
<sequence length="173" mass="18790">MMRPVASLLLLLLAIGSVAVVTADLNVYGEPLKECSSDGMARTGFTRTGKCMDKDRDTGSHNVCIDLTSAQNGNFCTVTGQPNWCDEDKTCHDEDHSSSTNNCPIVNWCVCEWAFKGYIERAGGCDQVSEVECESTNQKVVLHYQTAIDNNDDAENAQAALDCLRAKCGQQIG</sequence>
<organism evidence="2 3">
    <name type="scientific">Seminavis robusta</name>
    <dbReference type="NCBI Taxonomy" id="568900"/>
    <lineage>
        <taxon>Eukaryota</taxon>
        <taxon>Sar</taxon>
        <taxon>Stramenopiles</taxon>
        <taxon>Ochrophyta</taxon>
        <taxon>Bacillariophyta</taxon>
        <taxon>Bacillariophyceae</taxon>
        <taxon>Bacillariophycidae</taxon>
        <taxon>Naviculales</taxon>
        <taxon>Naviculaceae</taxon>
        <taxon>Seminavis</taxon>
    </lineage>
</organism>
<feature type="chain" id="PRO_5040294450" evidence="1">
    <location>
        <begin position="24"/>
        <end position="173"/>
    </location>
</feature>
<accession>A0A9N8HHE3</accession>
<keyword evidence="3" id="KW-1185">Reference proteome</keyword>
<proteinExistence type="predicted"/>
<dbReference type="Gene3D" id="3.30.56.110">
    <property type="entry name" value="Protein of unknown function DUF2237"/>
    <property type="match status" value="1"/>
</dbReference>
<keyword evidence="1" id="KW-0732">Signal</keyword>
<evidence type="ECO:0000256" key="1">
    <source>
        <dbReference type="SAM" id="SignalP"/>
    </source>
</evidence>
<dbReference type="Proteomes" id="UP001153069">
    <property type="component" value="Unassembled WGS sequence"/>
</dbReference>
<dbReference type="InterPro" id="IPR018714">
    <property type="entry name" value="DUF2237"/>
</dbReference>
<evidence type="ECO:0000313" key="3">
    <source>
        <dbReference type="Proteomes" id="UP001153069"/>
    </source>
</evidence>
<dbReference type="EMBL" id="CAICTM010000531">
    <property type="protein sequence ID" value="CAB9512365.1"/>
    <property type="molecule type" value="Genomic_DNA"/>
</dbReference>
<gene>
    <name evidence="2" type="ORF">SEMRO_532_G161500.1</name>
</gene>
<dbReference type="AlphaFoldDB" id="A0A9N8HHE3"/>
<comment type="caution">
    <text evidence="2">The sequence shown here is derived from an EMBL/GenBank/DDBJ whole genome shotgun (WGS) entry which is preliminary data.</text>
</comment>